<gene>
    <name evidence="12" type="ORF">SYV04_29825</name>
</gene>
<proteinExistence type="inferred from homology"/>
<evidence type="ECO:0000256" key="4">
    <source>
        <dbReference type="ARBA" id="ARBA00022679"/>
    </source>
</evidence>
<dbReference type="PANTHER" id="PTHR10815">
    <property type="entry name" value="METHYLATED-DNA--PROTEIN-CYSTEINE METHYLTRANSFERASE"/>
    <property type="match status" value="1"/>
</dbReference>
<dbReference type="PROSITE" id="PS00374">
    <property type="entry name" value="MGMT"/>
    <property type="match status" value="1"/>
</dbReference>
<evidence type="ECO:0000256" key="9">
    <source>
        <dbReference type="SAM" id="MobiDB-lite"/>
    </source>
</evidence>
<keyword evidence="2 8" id="KW-0963">Cytoplasm</keyword>
<dbReference type="Pfam" id="PF01035">
    <property type="entry name" value="DNA_binding_1"/>
    <property type="match status" value="1"/>
</dbReference>
<dbReference type="SUPFAM" id="SSF53155">
    <property type="entry name" value="Methylated DNA-protein cysteine methyltransferase domain"/>
    <property type="match status" value="1"/>
</dbReference>
<dbReference type="Pfam" id="PF02870">
    <property type="entry name" value="Methyltransf_1N"/>
    <property type="match status" value="1"/>
</dbReference>
<comment type="similarity">
    <text evidence="8">Belongs to the MGMT family.</text>
</comment>
<protein>
    <recommendedName>
        <fullName evidence="8">Methylated-DNA--protein-cysteine methyltransferase</fullName>
        <ecNumber evidence="8">2.1.1.63</ecNumber>
    </recommendedName>
    <alternativeName>
        <fullName evidence="8">6-O-methylguanine-DNA methyltransferase</fullName>
        <shortName evidence="8">MGMT</shortName>
    </alternativeName>
    <alternativeName>
        <fullName evidence="8">O-6-methylguanine-DNA-alkyltransferase</fullName>
    </alternativeName>
</protein>
<dbReference type="CDD" id="cd06445">
    <property type="entry name" value="ATase"/>
    <property type="match status" value="1"/>
</dbReference>
<evidence type="ECO:0000256" key="3">
    <source>
        <dbReference type="ARBA" id="ARBA00022603"/>
    </source>
</evidence>
<dbReference type="PANTHER" id="PTHR10815:SF5">
    <property type="entry name" value="METHYLATED-DNA--PROTEIN-CYSTEINE METHYLTRANSFERASE"/>
    <property type="match status" value="1"/>
</dbReference>
<comment type="function">
    <text evidence="8">Involved in the cellular defense against the biological effects of O6-methylguanine (O6-MeG) and O4-methylthymine (O4-MeT) in DNA. Repairs the methylated nucleobase in DNA by stoichiometrically transferring the methyl group to a cysteine residue in the enzyme. This is a suicide reaction: the enzyme is irreversibly inactivated.</text>
</comment>
<dbReference type="GO" id="GO:0003908">
    <property type="term" value="F:methylated-DNA-[protein]-cysteine S-methyltransferase activity"/>
    <property type="evidence" value="ECO:0007669"/>
    <property type="project" value="UniProtKB-EC"/>
</dbReference>
<evidence type="ECO:0000256" key="5">
    <source>
        <dbReference type="ARBA" id="ARBA00022763"/>
    </source>
</evidence>
<evidence type="ECO:0000256" key="7">
    <source>
        <dbReference type="ARBA" id="ARBA00049348"/>
    </source>
</evidence>
<reference evidence="12 13" key="1">
    <citation type="submission" date="2023-12" db="EMBL/GenBank/DDBJ databases">
        <title>the genome sequence of Hyalangium sp. s54d21.</title>
        <authorList>
            <person name="Zhang X."/>
        </authorList>
    </citation>
    <scope>NUCLEOTIDE SEQUENCE [LARGE SCALE GENOMIC DNA]</scope>
    <source>
        <strain evidence="13">s54d21</strain>
    </source>
</reference>
<dbReference type="InterPro" id="IPR001497">
    <property type="entry name" value="MethylDNA_cys_MeTrfase_AS"/>
</dbReference>
<dbReference type="GO" id="GO:0032259">
    <property type="term" value="P:methylation"/>
    <property type="evidence" value="ECO:0007669"/>
    <property type="project" value="UniProtKB-KW"/>
</dbReference>
<evidence type="ECO:0000259" key="11">
    <source>
        <dbReference type="Pfam" id="PF02870"/>
    </source>
</evidence>
<dbReference type="Gene3D" id="1.10.10.10">
    <property type="entry name" value="Winged helix-like DNA-binding domain superfamily/Winged helix DNA-binding domain"/>
    <property type="match status" value="1"/>
</dbReference>
<dbReference type="EMBL" id="JAXIVS010000012">
    <property type="protein sequence ID" value="MDY7230632.1"/>
    <property type="molecule type" value="Genomic_DNA"/>
</dbReference>
<comment type="catalytic activity">
    <reaction evidence="1 8">
        <text>a 4-O-methyl-thymidine in DNA + L-cysteinyl-[protein] = a thymidine in DNA + S-methyl-L-cysteinyl-[protein]</text>
        <dbReference type="Rhea" id="RHEA:53428"/>
        <dbReference type="Rhea" id="RHEA-COMP:10131"/>
        <dbReference type="Rhea" id="RHEA-COMP:10132"/>
        <dbReference type="Rhea" id="RHEA-COMP:13555"/>
        <dbReference type="Rhea" id="RHEA-COMP:13556"/>
        <dbReference type="ChEBI" id="CHEBI:29950"/>
        <dbReference type="ChEBI" id="CHEBI:82612"/>
        <dbReference type="ChEBI" id="CHEBI:137386"/>
        <dbReference type="ChEBI" id="CHEBI:137387"/>
        <dbReference type="EC" id="2.1.1.63"/>
    </reaction>
</comment>
<evidence type="ECO:0000256" key="6">
    <source>
        <dbReference type="ARBA" id="ARBA00023204"/>
    </source>
</evidence>
<evidence type="ECO:0000313" key="13">
    <source>
        <dbReference type="Proteomes" id="UP001291309"/>
    </source>
</evidence>
<organism evidence="12 13">
    <name type="scientific">Hyalangium rubrum</name>
    <dbReference type="NCBI Taxonomy" id="3103134"/>
    <lineage>
        <taxon>Bacteria</taxon>
        <taxon>Pseudomonadati</taxon>
        <taxon>Myxococcota</taxon>
        <taxon>Myxococcia</taxon>
        <taxon>Myxococcales</taxon>
        <taxon>Cystobacterineae</taxon>
        <taxon>Archangiaceae</taxon>
        <taxon>Hyalangium</taxon>
    </lineage>
</organism>
<evidence type="ECO:0000259" key="10">
    <source>
        <dbReference type="Pfam" id="PF01035"/>
    </source>
</evidence>
<dbReference type="NCBIfam" id="TIGR00589">
    <property type="entry name" value="ogt"/>
    <property type="match status" value="1"/>
</dbReference>
<feature type="domain" description="Methylated-DNA-[protein]-cysteine S-methyltransferase DNA binding" evidence="10">
    <location>
        <begin position="84"/>
        <end position="164"/>
    </location>
</feature>
<comment type="miscellaneous">
    <text evidence="8">This enzyme catalyzes only one turnover and therefore is not strictly catalytic. According to one definition, an enzyme is a biocatalyst that acts repeatedly and over many reaction cycles.</text>
</comment>
<dbReference type="InterPro" id="IPR036631">
    <property type="entry name" value="MGMT_N_sf"/>
</dbReference>
<dbReference type="InterPro" id="IPR023546">
    <property type="entry name" value="MGMT"/>
</dbReference>
<comment type="subcellular location">
    <subcellularLocation>
        <location evidence="8">Cytoplasm</location>
    </subcellularLocation>
</comment>
<accession>A0ABU5HBX3</accession>
<feature type="region of interest" description="Disordered" evidence="9">
    <location>
        <begin position="168"/>
        <end position="201"/>
    </location>
</feature>
<feature type="compositionally biased region" description="Polar residues" evidence="9">
    <location>
        <begin position="169"/>
        <end position="181"/>
    </location>
</feature>
<dbReference type="Proteomes" id="UP001291309">
    <property type="component" value="Unassembled WGS sequence"/>
</dbReference>
<name>A0ABU5HBX3_9BACT</name>
<sequence>MKLRMTPELATTRLDTPIGELRLAASPEGLVAVLFPIDPNELPAAQGSARARAHLSAACTALEEYFAGRRETFEDLALAPNGTEFQRQVWRALSGIPFGETTSYASMATRIGRPKAVRAVGLANGQNPLPIIVPCHRVIGSNGALTGFGGGLPTKKWLLEFEGALPTEASGQGTRARSPSSAKARIHAGAAPGNPRPSAAR</sequence>
<keyword evidence="3 8" id="KW-0489">Methyltransferase</keyword>
<evidence type="ECO:0000256" key="8">
    <source>
        <dbReference type="HAMAP-Rule" id="MF_00772"/>
    </source>
</evidence>
<keyword evidence="4 8" id="KW-0808">Transferase</keyword>
<dbReference type="InterPro" id="IPR014048">
    <property type="entry name" value="MethylDNA_cys_MeTrfase_DNA-bd"/>
</dbReference>
<dbReference type="Gene3D" id="3.30.160.70">
    <property type="entry name" value="Methylated DNA-protein cysteine methyltransferase domain"/>
    <property type="match status" value="1"/>
</dbReference>
<dbReference type="SUPFAM" id="SSF46767">
    <property type="entry name" value="Methylated DNA-protein cysteine methyltransferase, C-terminal domain"/>
    <property type="match status" value="1"/>
</dbReference>
<evidence type="ECO:0000256" key="2">
    <source>
        <dbReference type="ARBA" id="ARBA00022490"/>
    </source>
</evidence>
<comment type="caution">
    <text evidence="12">The sequence shown here is derived from an EMBL/GenBank/DDBJ whole genome shotgun (WGS) entry which is preliminary data.</text>
</comment>
<dbReference type="HAMAP" id="MF_00772">
    <property type="entry name" value="OGT"/>
    <property type="match status" value="1"/>
</dbReference>
<comment type="catalytic activity">
    <reaction evidence="7 8">
        <text>a 6-O-methyl-2'-deoxyguanosine in DNA + L-cysteinyl-[protein] = S-methyl-L-cysteinyl-[protein] + a 2'-deoxyguanosine in DNA</text>
        <dbReference type="Rhea" id="RHEA:24000"/>
        <dbReference type="Rhea" id="RHEA-COMP:10131"/>
        <dbReference type="Rhea" id="RHEA-COMP:10132"/>
        <dbReference type="Rhea" id="RHEA-COMP:11367"/>
        <dbReference type="Rhea" id="RHEA-COMP:11368"/>
        <dbReference type="ChEBI" id="CHEBI:29950"/>
        <dbReference type="ChEBI" id="CHEBI:82612"/>
        <dbReference type="ChEBI" id="CHEBI:85445"/>
        <dbReference type="ChEBI" id="CHEBI:85448"/>
        <dbReference type="EC" id="2.1.1.63"/>
    </reaction>
</comment>
<dbReference type="InterPro" id="IPR036388">
    <property type="entry name" value="WH-like_DNA-bd_sf"/>
</dbReference>
<keyword evidence="5 8" id="KW-0227">DNA damage</keyword>
<dbReference type="InterPro" id="IPR008332">
    <property type="entry name" value="MethylG_MeTrfase_N"/>
</dbReference>
<evidence type="ECO:0000256" key="1">
    <source>
        <dbReference type="ARBA" id="ARBA00001286"/>
    </source>
</evidence>
<dbReference type="InterPro" id="IPR036217">
    <property type="entry name" value="MethylDNA_cys_MeTrfase_DNAb"/>
</dbReference>
<keyword evidence="13" id="KW-1185">Reference proteome</keyword>
<feature type="active site" description="Nucleophile; methyl group acceptor" evidence="8">
    <location>
        <position position="135"/>
    </location>
</feature>
<dbReference type="EC" id="2.1.1.63" evidence="8"/>
<keyword evidence="6 8" id="KW-0234">DNA repair</keyword>
<feature type="domain" description="Methylguanine DNA methyltransferase ribonuclease-like" evidence="11">
    <location>
        <begin position="14"/>
        <end position="79"/>
    </location>
</feature>
<evidence type="ECO:0000313" key="12">
    <source>
        <dbReference type="EMBL" id="MDY7230632.1"/>
    </source>
</evidence>